<gene>
    <name evidence="2" type="ORF">niasHT_019923</name>
</gene>
<sequence length="202" mass="22911">MCKLILLLFCCWPFFFAQIASLKWRHQHPSTRHLLQINTIQKCCPKNDYTSVPLYCCVDNLFDNGPEFPLQMCDEDGDVEITTIFETISCAQKEFHRQSGDVHSPTDICHNFCCNLLMNVQGPVKETACSQKCAMASFSIGTSVKKQLMDLRRMGCDAAKTHFASPSQFFNDISQSSRSGIGEDAKMMALNEMCRQRAEEQN</sequence>
<dbReference type="Proteomes" id="UP001620626">
    <property type="component" value="Unassembled WGS sequence"/>
</dbReference>
<feature type="signal peptide" evidence="1">
    <location>
        <begin position="1"/>
        <end position="17"/>
    </location>
</feature>
<feature type="chain" id="PRO_5044836929" evidence="1">
    <location>
        <begin position="18"/>
        <end position="202"/>
    </location>
</feature>
<evidence type="ECO:0000256" key="1">
    <source>
        <dbReference type="SAM" id="SignalP"/>
    </source>
</evidence>
<reference evidence="2 3" key="1">
    <citation type="submission" date="2024-10" db="EMBL/GenBank/DDBJ databases">
        <authorList>
            <person name="Kim D."/>
        </authorList>
    </citation>
    <scope>NUCLEOTIDE SEQUENCE [LARGE SCALE GENOMIC DNA]</scope>
    <source>
        <strain evidence="2">BH-2024</strain>
    </source>
</reference>
<keyword evidence="1" id="KW-0732">Signal</keyword>
<accession>A0ABD2L8T0</accession>
<keyword evidence="3" id="KW-1185">Reference proteome</keyword>
<protein>
    <submittedName>
        <fullName evidence="2">Uncharacterized protein</fullName>
    </submittedName>
</protein>
<dbReference type="EMBL" id="JBICBT010000501">
    <property type="protein sequence ID" value="KAL3111576.1"/>
    <property type="molecule type" value="Genomic_DNA"/>
</dbReference>
<evidence type="ECO:0000313" key="2">
    <source>
        <dbReference type="EMBL" id="KAL3111576.1"/>
    </source>
</evidence>
<name>A0ABD2L8T0_9BILA</name>
<comment type="caution">
    <text evidence="2">The sequence shown here is derived from an EMBL/GenBank/DDBJ whole genome shotgun (WGS) entry which is preliminary data.</text>
</comment>
<dbReference type="AlphaFoldDB" id="A0ABD2L8T0"/>
<evidence type="ECO:0000313" key="3">
    <source>
        <dbReference type="Proteomes" id="UP001620626"/>
    </source>
</evidence>
<organism evidence="2 3">
    <name type="scientific">Heterodera trifolii</name>
    <dbReference type="NCBI Taxonomy" id="157864"/>
    <lineage>
        <taxon>Eukaryota</taxon>
        <taxon>Metazoa</taxon>
        <taxon>Ecdysozoa</taxon>
        <taxon>Nematoda</taxon>
        <taxon>Chromadorea</taxon>
        <taxon>Rhabditida</taxon>
        <taxon>Tylenchina</taxon>
        <taxon>Tylenchomorpha</taxon>
        <taxon>Tylenchoidea</taxon>
        <taxon>Heteroderidae</taxon>
        <taxon>Heteroderinae</taxon>
        <taxon>Heterodera</taxon>
    </lineage>
</organism>
<proteinExistence type="predicted"/>